<gene>
    <name evidence="1" type="ORF">MLD38_028819</name>
</gene>
<dbReference type="Proteomes" id="UP001057402">
    <property type="component" value="Chromosome 8"/>
</dbReference>
<name>A0ACB9N304_9MYRT</name>
<proteinExistence type="predicted"/>
<dbReference type="EMBL" id="CM042887">
    <property type="protein sequence ID" value="KAI4330540.1"/>
    <property type="molecule type" value="Genomic_DNA"/>
</dbReference>
<comment type="caution">
    <text evidence="1">The sequence shown here is derived from an EMBL/GenBank/DDBJ whole genome shotgun (WGS) entry which is preliminary data.</text>
</comment>
<evidence type="ECO:0000313" key="1">
    <source>
        <dbReference type="EMBL" id="KAI4330540.1"/>
    </source>
</evidence>
<reference evidence="2" key="1">
    <citation type="journal article" date="2023" name="Front. Plant Sci.">
        <title>Chromosomal-level genome assembly of Melastoma candidum provides insights into trichome evolution.</title>
        <authorList>
            <person name="Zhong Y."/>
            <person name="Wu W."/>
            <person name="Sun C."/>
            <person name="Zou P."/>
            <person name="Liu Y."/>
            <person name="Dai S."/>
            <person name="Zhou R."/>
        </authorList>
    </citation>
    <scope>NUCLEOTIDE SEQUENCE [LARGE SCALE GENOMIC DNA]</scope>
</reference>
<accession>A0ACB9N304</accession>
<sequence length="100" mass="11123">MKPSNIMLDEDFEVRLGDFGLAKSMGLSRQTSDLTVFPNDDDSDRCDATSACGTLGYMVPEEYASDFNYYSRKSDVFGFGVTLLQLVMGKPVCDRSIGRR</sequence>
<keyword evidence="2" id="KW-1185">Reference proteome</keyword>
<protein>
    <submittedName>
        <fullName evidence="1">Uncharacterized protein</fullName>
    </submittedName>
</protein>
<evidence type="ECO:0000313" key="2">
    <source>
        <dbReference type="Proteomes" id="UP001057402"/>
    </source>
</evidence>
<organism evidence="1 2">
    <name type="scientific">Melastoma candidum</name>
    <dbReference type="NCBI Taxonomy" id="119954"/>
    <lineage>
        <taxon>Eukaryota</taxon>
        <taxon>Viridiplantae</taxon>
        <taxon>Streptophyta</taxon>
        <taxon>Embryophyta</taxon>
        <taxon>Tracheophyta</taxon>
        <taxon>Spermatophyta</taxon>
        <taxon>Magnoliopsida</taxon>
        <taxon>eudicotyledons</taxon>
        <taxon>Gunneridae</taxon>
        <taxon>Pentapetalae</taxon>
        <taxon>rosids</taxon>
        <taxon>malvids</taxon>
        <taxon>Myrtales</taxon>
        <taxon>Melastomataceae</taxon>
        <taxon>Melastomatoideae</taxon>
        <taxon>Melastomateae</taxon>
        <taxon>Melastoma</taxon>
    </lineage>
</organism>